<dbReference type="PANTHER" id="PTHR11799">
    <property type="entry name" value="PARAOXONASE"/>
    <property type="match status" value="1"/>
</dbReference>
<proteinExistence type="predicted"/>
<dbReference type="AlphaFoldDB" id="A0A016VDF2"/>
<dbReference type="Proteomes" id="UP000024635">
    <property type="component" value="Unassembled WGS sequence"/>
</dbReference>
<protein>
    <submittedName>
        <fullName evidence="1">Uncharacterized protein</fullName>
    </submittedName>
</protein>
<keyword evidence="2" id="KW-1185">Reference proteome</keyword>
<gene>
    <name evidence="1" type="primary">Acey_s0012.g1813</name>
    <name evidence="1" type="ORF">Y032_0012g1813</name>
</gene>
<dbReference type="Gene3D" id="2.120.10.30">
    <property type="entry name" value="TolB, C-terminal domain"/>
    <property type="match status" value="1"/>
</dbReference>
<sequence>MVFDWDRKSRHLKLVKVIKDDKFIRPNNLVAVSEDAFILTNDGYAQTPITNFFEALSMIPTGSIAYYDGKV</sequence>
<accession>A0A016VDF2</accession>
<dbReference type="InterPro" id="IPR051288">
    <property type="entry name" value="Serum_paraoxonase/arylesterase"/>
</dbReference>
<evidence type="ECO:0000313" key="1">
    <source>
        <dbReference type="EMBL" id="EYC25301.1"/>
    </source>
</evidence>
<dbReference type="OrthoDB" id="423498at2759"/>
<dbReference type="EMBL" id="JARK01001348">
    <property type="protein sequence ID" value="EYC25301.1"/>
    <property type="molecule type" value="Genomic_DNA"/>
</dbReference>
<dbReference type="PANTHER" id="PTHR11799:SF12">
    <property type="entry name" value="PARAOXONASE-RELATED"/>
    <property type="match status" value="1"/>
</dbReference>
<organism evidence="1 2">
    <name type="scientific">Ancylostoma ceylanicum</name>
    <dbReference type="NCBI Taxonomy" id="53326"/>
    <lineage>
        <taxon>Eukaryota</taxon>
        <taxon>Metazoa</taxon>
        <taxon>Ecdysozoa</taxon>
        <taxon>Nematoda</taxon>
        <taxon>Chromadorea</taxon>
        <taxon>Rhabditida</taxon>
        <taxon>Rhabditina</taxon>
        <taxon>Rhabditomorpha</taxon>
        <taxon>Strongyloidea</taxon>
        <taxon>Ancylostomatidae</taxon>
        <taxon>Ancylostomatinae</taxon>
        <taxon>Ancylostoma</taxon>
    </lineage>
</organism>
<name>A0A016VDF2_9BILA</name>
<comment type="caution">
    <text evidence="1">The sequence shown here is derived from an EMBL/GenBank/DDBJ whole genome shotgun (WGS) entry which is preliminary data.</text>
</comment>
<evidence type="ECO:0000313" key="2">
    <source>
        <dbReference type="Proteomes" id="UP000024635"/>
    </source>
</evidence>
<reference evidence="2" key="1">
    <citation type="journal article" date="2015" name="Nat. Genet.">
        <title>The genome and transcriptome of the zoonotic hookworm Ancylostoma ceylanicum identify infection-specific gene families.</title>
        <authorList>
            <person name="Schwarz E.M."/>
            <person name="Hu Y."/>
            <person name="Antoshechkin I."/>
            <person name="Miller M.M."/>
            <person name="Sternberg P.W."/>
            <person name="Aroian R.V."/>
        </authorList>
    </citation>
    <scope>NUCLEOTIDE SEQUENCE</scope>
    <source>
        <strain evidence="2">HY135</strain>
    </source>
</reference>
<dbReference type="InterPro" id="IPR011042">
    <property type="entry name" value="6-blade_b-propeller_TolB-like"/>
</dbReference>